<reference evidence="1 2" key="1">
    <citation type="submission" date="2018-08" db="EMBL/GenBank/DDBJ databases">
        <title>Genomic Encyclopedia of Archaeal and Bacterial Type Strains, Phase II (KMG-II): from individual species to whole genera.</title>
        <authorList>
            <person name="Goeker M."/>
        </authorList>
    </citation>
    <scope>NUCLEOTIDE SEQUENCE [LARGE SCALE GENOMIC DNA]</scope>
    <source>
        <strain evidence="1 2">DSM 45791</strain>
    </source>
</reference>
<proteinExistence type="predicted"/>
<gene>
    <name evidence="1" type="ORF">BCF44_117114</name>
</gene>
<evidence type="ECO:0000313" key="2">
    <source>
        <dbReference type="Proteomes" id="UP000256269"/>
    </source>
</evidence>
<dbReference type="EMBL" id="QUNO01000017">
    <property type="protein sequence ID" value="REH35726.1"/>
    <property type="molecule type" value="Genomic_DNA"/>
</dbReference>
<evidence type="ECO:0000313" key="1">
    <source>
        <dbReference type="EMBL" id="REH35726.1"/>
    </source>
</evidence>
<accession>A0A3E0H1M0</accession>
<name>A0A3E0H1M0_9PSEU</name>
<protein>
    <submittedName>
        <fullName evidence="1">Uncharacterized protein</fullName>
    </submittedName>
</protein>
<comment type="caution">
    <text evidence="1">The sequence shown here is derived from an EMBL/GenBank/DDBJ whole genome shotgun (WGS) entry which is preliminary data.</text>
</comment>
<sequence>MDIALLVASSLFALRESTVVSYLPTGCARRNTCQSITVGA</sequence>
<organism evidence="1 2">
    <name type="scientific">Kutzneria buriramensis</name>
    <dbReference type="NCBI Taxonomy" id="1045776"/>
    <lineage>
        <taxon>Bacteria</taxon>
        <taxon>Bacillati</taxon>
        <taxon>Actinomycetota</taxon>
        <taxon>Actinomycetes</taxon>
        <taxon>Pseudonocardiales</taxon>
        <taxon>Pseudonocardiaceae</taxon>
        <taxon>Kutzneria</taxon>
    </lineage>
</organism>
<keyword evidence="2" id="KW-1185">Reference proteome</keyword>
<dbReference type="Proteomes" id="UP000256269">
    <property type="component" value="Unassembled WGS sequence"/>
</dbReference>
<dbReference type="AlphaFoldDB" id="A0A3E0H1M0"/>